<accession>A0A7R9L8C7</accession>
<sequence>MRFELMPKQYFLFFSYTFILFGTSICQYDRYGGSNHDQNHDRDRHQDRDRYDNKDRYNNHDRYGSGNQYGGSGQYGSGASAESCIEKAGYSVRTCEDTLIDRQREVKAKSTNAMDVQHGVCCALYFYRDCIGRVVSERCRESSSTIVDTMMGPRKWDITLMCRDYFRDQCSRSSQYRSSSITPVLSILI</sequence>
<evidence type="ECO:0000313" key="2">
    <source>
        <dbReference type="EMBL" id="CAD7635855.1"/>
    </source>
</evidence>
<protein>
    <submittedName>
        <fullName evidence="2">Uncharacterized protein</fullName>
    </submittedName>
</protein>
<proteinExistence type="predicted"/>
<feature type="compositionally biased region" description="Gly residues" evidence="1">
    <location>
        <begin position="67"/>
        <end position="76"/>
    </location>
</feature>
<dbReference type="EMBL" id="OC872403">
    <property type="protein sequence ID" value="CAD7635855.1"/>
    <property type="molecule type" value="Genomic_DNA"/>
</dbReference>
<name>A0A7R9L8C7_9ACAR</name>
<reference evidence="2" key="1">
    <citation type="submission" date="2020-11" db="EMBL/GenBank/DDBJ databases">
        <authorList>
            <person name="Tran Van P."/>
        </authorList>
    </citation>
    <scope>NUCLEOTIDE SEQUENCE</scope>
</reference>
<keyword evidence="3" id="KW-1185">Reference proteome</keyword>
<feature type="compositionally biased region" description="Basic and acidic residues" evidence="1">
    <location>
        <begin position="37"/>
        <end position="63"/>
    </location>
</feature>
<organism evidence="2">
    <name type="scientific">Medioppia subpectinata</name>
    <dbReference type="NCBI Taxonomy" id="1979941"/>
    <lineage>
        <taxon>Eukaryota</taxon>
        <taxon>Metazoa</taxon>
        <taxon>Ecdysozoa</taxon>
        <taxon>Arthropoda</taxon>
        <taxon>Chelicerata</taxon>
        <taxon>Arachnida</taxon>
        <taxon>Acari</taxon>
        <taxon>Acariformes</taxon>
        <taxon>Sarcoptiformes</taxon>
        <taxon>Oribatida</taxon>
        <taxon>Brachypylina</taxon>
        <taxon>Oppioidea</taxon>
        <taxon>Oppiidae</taxon>
        <taxon>Medioppia</taxon>
    </lineage>
</organism>
<gene>
    <name evidence="2" type="ORF">OSB1V03_LOCUS16246</name>
</gene>
<feature type="region of interest" description="Disordered" evidence="1">
    <location>
        <begin position="35"/>
        <end position="76"/>
    </location>
</feature>
<dbReference type="Proteomes" id="UP000759131">
    <property type="component" value="Unassembled WGS sequence"/>
</dbReference>
<feature type="non-terminal residue" evidence="2">
    <location>
        <position position="1"/>
    </location>
</feature>
<dbReference type="EMBL" id="CAJPIZ010017828">
    <property type="protein sequence ID" value="CAG2116285.1"/>
    <property type="molecule type" value="Genomic_DNA"/>
</dbReference>
<dbReference type="AlphaFoldDB" id="A0A7R9L8C7"/>
<evidence type="ECO:0000256" key="1">
    <source>
        <dbReference type="SAM" id="MobiDB-lite"/>
    </source>
</evidence>
<evidence type="ECO:0000313" key="3">
    <source>
        <dbReference type="Proteomes" id="UP000759131"/>
    </source>
</evidence>
<dbReference type="OrthoDB" id="6489413at2759"/>